<dbReference type="Proteomes" id="UP000078084">
    <property type="component" value="Unassembled WGS sequence"/>
</dbReference>
<keyword evidence="2" id="KW-1185">Reference proteome</keyword>
<accession>A0A171KRS5</accession>
<dbReference type="AlphaFoldDB" id="A0A171KRS5"/>
<name>A0A171KRS5_9BURK</name>
<proteinExistence type="predicted"/>
<reference evidence="1 2" key="1">
    <citation type="submission" date="2015-04" db="EMBL/GenBank/DDBJ databases">
        <title>Genome sequence of Kerstersia gyiorum CG1.</title>
        <authorList>
            <person name="Greninger A.L."/>
            <person name="Kozyreva V."/>
            <person name="Chaturvedi V."/>
        </authorList>
    </citation>
    <scope>NUCLEOTIDE SEQUENCE [LARGE SCALE GENOMIC DNA]</scope>
    <source>
        <strain evidence="1 2">CG1</strain>
    </source>
</reference>
<organism evidence="1 2">
    <name type="scientific">Kerstersia gyiorum</name>
    <dbReference type="NCBI Taxonomy" id="206506"/>
    <lineage>
        <taxon>Bacteria</taxon>
        <taxon>Pseudomonadati</taxon>
        <taxon>Pseudomonadota</taxon>
        <taxon>Betaproteobacteria</taxon>
        <taxon>Burkholderiales</taxon>
        <taxon>Alcaligenaceae</taxon>
        <taxon>Kerstersia</taxon>
    </lineage>
</organism>
<gene>
    <name evidence="1" type="ORF">AAV32_10380</name>
</gene>
<sequence length="94" mass="9825">MLGFFYHLSYRAQGFSGFQVLRLLCIGILQATGGVAGQTCQPGRCTEAAAGPGKNVPGFQAWNVHLPGAAQSGAGAECAGQMMGGESYFRFDFS</sequence>
<comment type="caution">
    <text evidence="1">The sequence shown here is derived from an EMBL/GenBank/DDBJ whole genome shotgun (WGS) entry which is preliminary data.</text>
</comment>
<evidence type="ECO:0000313" key="1">
    <source>
        <dbReference type="EMBL" id="KKO71592.1"/>
    </source>
</evidence>
<evidence type="ECO:0000313" key="2">
    <source>
        <dbReference type="Proteomes" id="UP000078084"/>
    </source>
</evidence>
<dbReference type="EMBL" id="LBNE01000006">
    <property type="protein sequence ID" value="KKO71592.1"/>
    <property type="molecule type" value="Genomic_DNA"/>
</dbReference>
<protein>
    <submittedName>
        <fullName evidence="1">Uncharacterized protein</fullName>
    </submittedName>
</protein>